<sequence length="83" mass="9720">MEIFIIITFYICDDHYYGYNESLTCVYGTFEEANEAVQKITNDSRIRYDGKEHHPFLQIVKMTLGNEKQEIVFDSRSTESLVA</sequence>
<name>A0A6C0IBT6_9ZZZZ</name>
<dbReference type="EMBL" id="MN740154">
    <property type="protein sequence ID" value="QHT90464.1"/>
    <property type="molecule type" value="Genomic_DNA"/>
</dbReference>
<reference evidence="1" key="1">
    <citation type="journal article" date="2020" name="Nature">
        <title>Giant virus diversity and host interactions through global metagenomics.</title>
        <authorList>
            <person name="Schulz F."/>
            <person name="Roux S."/>
            <person name="Paez-Espino D."/>
            <person name="Jungbluth S."/>
            <person name="Walsh D.A."/>
            <person name="Denef V.J."/>
            <person name="McMahon K.D."/>
            <person name="Konstantinidis K.T."/>
            <person name="Eloe-Fadrosh E.A."/>
            <person name="Kyrpides N.C."/>
            <person name="Woyke T."/>
        </authorList>
    </citation>
    <scope>NUCLEOTIDE SEQUENCE</scope>
    <source>
        <strain evidence="1">GVMAG-M-3300023184-68</strain>
    </source>
</reference>
<accession>A0A6C0IBT6</accession>
<evidence type="ECO:0000313" key="1">
    <source>
        <dbReference type="EMBL" id="QHT90464.1"/>
    </source>
</evidence>
<proteinExistence type="predicted"/>
<organism evidence="1">
    <name type="scientific">viral metagenome</name>
    <dbReference type="NCBI Taxonomy" id="1070528"/>
    <lineage>
        <taxon>unclassified sequences</taxon>
        <taxon>metagenomes</taxon>
        <taxon>organismal metagenomes</taxon>
    </lineage>
</organism>
<protein>
    <submittedName>
        <fullName evidence="1">Uncharacterized protein</fullName>
    </submittedName>
</protein>
<dbReference type="AlphaFoldDB" id="A0A6C0IBT6"/>